<proteinExistence type="predicted"/>
<sequence length="128" mass="14237">MHGTYYLFITVILNALIVKVSSITCYDCRSDDSPCDVGECAGAICVRMETANLDNERRTVHKSCSEEYEETQCKQSTFGSKLITRCACDTGAFCNGEQALYEARLISKTSSNYSLSFLILTTIILLFL</sequence>
<dbReference type="WBParaSite" id="PS1159_v2.g23342.t1">
    <property type="protein sequence ID" value="PS1159_v2.g23342.t1"/>
    <property type="gene ID" value="PS1159_v2.g23342"/>
</dbReference>
<reference evidence="2" key="1">
    <citation type="submission" date="2022-11" db="UniProtKB">
        <authorList>
            <consortium name="WormBaseParasite"/>
        </authorList>
    </citation>
    <scope>IDENTIFICATION</scope>
</reference>
<protein>
    <submittedName>
        <fullName evidence="2">Uncharacterized protein</fullName>
    </submittedName>
</protein>
<organism evidence="1 2">
    <name type="scientific">Panagrolaimus sp. PS1159</name>
    <dbReference type="NCBI Taxonomy" id="55785"/>
    <lineage>
        <taxon>Eukaryota</taxon>
        <taxon>Metazoa</taxon>
        <taxon>Ecdysozoa</taxon>
        <taxon>Nematoda</taxon>
        <taxon>Chromadorea</taxon>
        <taxon>Rhabditida</taxon>
        <taxon>Tylenchina</taxon>
        <taxon>Panagrolaimomorpha</taxon>
        <taxon>Panagrolaimoidea</taxon>
        <taxon>Panagrolaimidae</taxon>
        <taxon>Panagrolaimus</taxon>
    </lineage>
</organism>
<evidence type="ECO:0000313" key="1">
    <source>
        <dbReference type="Proteomes" id="UP000887580"/>
    </source>
</evidence>
<name>A0AC35G248_9BILA</name>
<accession>A0AC35G248</accession>
<evidence type="ECO:0000313" key="2">
    <source>
        <dbReference type="WBParaSite" id="PS1159_v2.g23342.t1"/>
    </source>
</evidence>
<dbReference type="Proteomes" id="UP000887580">
    <property type="component" value="Unplaced"/>
</dbReference>